<evidence type="ECO:0000259" key="14">
    <source>
        <dbReference type="PROSITE" id="PS50268"/>
    </source>
</evidence>
<evidence type="ECO:0000256" key="13">
    <source>
        <dbReference type="SAM" id="Phobius"/>
    </source>
</evidence>
<dbReference type="PROSITE" id="PS50268">
    <property type="entry name" value="CADHERIN_2"/>
    <property type="match status" value="6"/>
</dbReference>
<dbReference type="InterPro" id="IPR002126">
    <property type="entry name" value="Cadherin-like_dom"/>
</dbReference>
<evidence type="ECO:0000313" key="15">
    <source>
        <dbReference type="EMBL" id="CAI9732374.1"/>
    </source>
</evidence>
<dbReference type="Gene3D" id="2.60.40.60">
    <property type="entry name" value="Cadherins"/>
    <property type="match status" value="6"/>
</dbReference>
<keyword evidence="8 13" id="KW-1133">Transmembrane helix</keyword>
<dbReference type="FunFam" id="2.60.40.60:FF:000092">
    <property type="entry name" value="Protocadherin 8"/>
    <property type="match status" value="1"/>
</dbReference>
<dbReference type="FunFam" id="2.60.40.60:FF:000007">
    <property type="entry name" value="Protocadherin alpha 2"/>
    <property type="match status" value="1"/>
</dbReference>
<feature type="domain" description="Cadherin" evidence="14">
    <location>
        <begin position="293"/>
        <end position="400"/>
    </location>
</feature>
<feature type="domain" description="Cadherin" evidence="14">
    <location>
        <begin position="204"/>
        <end position="292"/>
    </location>
</feature>
<feature type="compositionally biased region" description="Basic and acidic residues" evidence="12">
    <location>
        <begin position="902"/>
        <end position="915"/>
    </location>
</feature>
<evidence type="ECO:0000256" key="11">
    <source>
        <dbReference type="PROSITE-ProRule" id="PRU00043"/>
    </source>
</evidence>
<keyword evidence="2" id="KW-1003">Cell membrane</keyword>
<evidence type="ECO:0000256" key="8">
    <source>
        <dbReference type="ARBA" id="ARBA00022989"/>
    </source>
</evidence>
<sequence>MPSLRTLFSYACIATIVVVVATDIATPDVVATVVIKIMECSLHISLLAFLCNNNSKLVNLWLLIFIFIGAQCLDVTYHVDEQKLPGTYIGNIAADTHLLDYKMVTFSNLKKGKGRSTEMFNVSKSGELYTAQTLDAETLCKYNSECYRIVDVAVQNMDSFIKILEVKVIINDINDHQPEFPVKNITLQFDEGDKKGMVKFIPNAIDRDVGILNSQITYMLERNVDDPFKLSVTKTVDGTAKLGIVLDVSLDREVKDKYNLRVKARDGGSPSRQGFLDIHINVADLNDNPPVFSKNIYNVSLENTHHFDTPLVTMSATDLDSGKNGKFLFHINSKTSNLTKTYFRLDPRTGEIFLNNKFSLEKRRTYKLFIEASDNGSPPLSSTAIVLINIINQHNNAPSVEVNFFSESTGDTVTISEGIKIGSFIAYVKVTDNDSGQNGEVSCDLYHDKVQLQSLGRNKYKVVIKNLVDREREHSIDFTITCRDKGSPPLHTENSFSVQVMDVNDVRPQFTKDTFRFLTYENEKINFPVGFINATDQDEGLGGQLSFYLEQSKNHLFPFQISDFGFILTTESLDREQQDVYEFKVLVKDNGTPSLNNTANVIVEVMDENDNAPYFSFPSVNPFSLDVHYHPQSKNDITVLKASDRDSYENAFLKYEILSGNDKQLFTVNPYSGVLSFSRTVYQNDAGSYELQFVVKDSGTPVLSAKTTMSLMLTVSNKTTKLMTTVYSKSDKKIHINLFIIILVAILIVSIAIVVSITMCIVRRNNQRAAHFANTSEFVDESRQLKFYTDEMTSQSGTPVAVPDLGKYEKAHMSDFCADSHSGLDSSLESRKVSASGIHCQATTEGTHPMCIQKIVVTPDGRKYKETAFNAPCRYNELSSTPVPYTDRRHNLNKRETGHYEELSAHQYSKPDKQPKTSTSLSPSSSSLTTKTATTTTSLSSSGVKSSPTLSSIGKPKDIYTPVKSSVQSKLQNPNSLNTDVIDLKSISEGHSGTGISSQLWDLPMKNSFTSHTKPLPAVPKRLYQITK</sequence>
<feature type="transmembrane region" description="Helical" evidence="13">
    <location>
        <begin position="58"/>
        <end position="79"/>
    </location>
</feature>
<dbReference type="SMART" id="SM00112">
    <property type="entry name" value="CA"/>
    <property type="match status" value="6"/>
</dbReference>
<dbReference type="GO" id="GO:0005886">
    <property type="term" value="C:plasma membrane"/>
    <property type="evidence" value="ECO:0007669"/>
    <property type="project" value="UniProtKB-SubCell"/>
</dbReference>
<dbReference type="CDD" id="cd11304">
    <property type="entry name" value="Cadherin_repeat"/>
    <property type="match status" value="6"/>
</dbReference>
<keyword evidence="16" id="KW-1185">Reference proteome</keyword>
<keyword evidence="4" id="KW-0732">Signal</keyword>
<dbReference type="FunFam" id="2.60.40.60:FF:000020">
    <property type="entry name" value="Dachsous cadherin-related 1b"/>
    <property type="match status" value="1"/>
</dbReference>
<evidence type="ECO:0000256" key="3">
    <source>
        <dbReference type="ARBA" id="ARBA00022692"/>
    </source>
</evidence>
<dbReference type="PANTHER" id="PTHR24028:SF146">
    <property type="entry name" value="CADHERIN 96CB, ISOFORM D-RELATED"/>
    <property type="match status" value="1"/>
</dbReference>
<keyword evidence="3 13" id="KW-0812">Transmembrane</keyword>
<gene>
    <name evidence="15" type="ORF">OCTVUL_1B004318</name>
</gene>
<evidence type="ECO:0000256" key="4">
    <source>
        <dbReference type="ARBA" id="ARBA00022729"/>
    </source>
</evidence>
<protein>
    <submittedName>
        <fullName evidence="15">Protocadherin beta-15-like isoform X1</fullName>
    </submittedName>
</protein>
<dbReference type="GO" id="GO:0005509">
    <property type="term" value="F:calcium ion binding"/>
    <property type="evidence" value="ECO:0007669"/>
    <property type="project" value="UniProtKB-UniRule"/>
</dbReference>
<dbReference type="InterPro" id="IPR050174">
    <property type="entry name" value="Protocadherin/Cadherin-CA"/>
</dbReference>
<evidence type="ECO:0000256" key="7">
    <source>
        <dbReference type="ARBA" id="ARBA00022889"/>
    </source>
</evidence>
<feature type="domain" description="Cadherin" evidence="14">
    <location>
        <begin position="79"/>
        <end position="180"/>
    </location>
</feature>
<reference evidence="15" key="1">
    <citation type="submission" date="2023-08" db="EMBL/GenBank/DDBJ databases">
        <authorList>
            <person name="Alioto T."/>
            <person name="Alioto T."/>
            <person name="Gomez Garrido J."/>
        </authorList>
    </citation>
    <scope>NUCLEOTIDE SEQUENCE</scope>
</reference>
<feature type="transmembrane region" description="Helical" evidence="13">
    <location>
        <begin position="31"/>
        <end position="51"/>
    </location>
</feature>
<evidence type="ECO:0000256" key="9">
    <source>
        <dbReference type="ARBA" id="ARBA00023136"/>
    </source>
</evidence>
<evidence type="ECO:0000256" key="1">
    <source>
        <dbReference type="ARBA" id="ARBA00004251"/>
    </source>
</evidence>
<evidence type="ECO:0000256" key="6">
    <source>
        <dbReference type="ARBA" id="ARBA00022837"/>
    </source>
</evidence>
<keyword evidence="9 13" id="KW-0472">Membrane</keyword>
<dbReference type="InterPro" id="IPR020894">
    <property type="entry name" value="Cadherin_CS"/>
</dbReference>
<evidence type="ECO:0000256" key="2">
    <source>
        <dbReference type="ARBA" id="ARBA00022475"/>
    </source>
</evidence>
<feature type="domain" description="Cadherin" evidence="14">
    <location>
        <begin position="637"/>
        <end position="727"/>
    </location>
</feature>
<feature type="region of interest" description="Disordered" evidence="12">
    <location>
        <begin position="902"/>
        <end position="957"/>
    </location>
</feature>
<dbReference type="GO" id="GO:0007156">
    <property type="term" value="P:homophilic cell adhesion via plasma membrane adhesion molecules"/>
    <property type="evidence" value="ECO:0007669"/>
    <property type="project" value="InterPro"/>
</dbReference>
<keyword evidence="6 11" id="KW-0106">Calcium</keyword>
<dbReference type="PANTHER" id="PTHR24028">
    <property type="entry name" value="CADHERIN-87A"/>
    <property type="match status" value="1"/>
</dbReference>
<name>A0AA36BE48_OCTVU</name>
<keyword evidence="10" id="KW-0325">Glycoprotein</keyword>
<feature type="domain" description="Cadherin" evidence="14">
    <location>
        <begin position="407"/>
        <end position="510"/>
    </location>
</feature>
<dbReference type="FunFam" id="2.60.40.60:FF:000004">
    <property type="entry name" value="Protocadherin 1 gamma 2"/>
    <property type="match status" value="1"/>
</dbReference>
<dbReference type="AlphaFoldDB" id="A0AA36BE48"/>
<evidence type="ECO:0000256" key="10">
    <source>
        <dbReference type="ARBA" id="ARBA00023180"/>
    </source>
</evidence>
<dbReference type="SUPFAM" id="SSF49313">
    <property type="entry name" value="Cadherin-like"/>
    <property type="match status" value="5"/>
</dbReference>
<feature type="domain" description="Cadherin" evidence="14">
    <location>
        <begin position="511"/>
        <end position="615"/>
    </location>
</feature>
<dbReference type="InterPro" id="IPR015919">
    <property type="entry name" value="Cadherin-like_sf"/>
</dbReference>
<evidence type="ECO:0000256" key="12">
    <source>
        <dbReference type="SAM" id="MobiDB-lite"/>
    </source>
</evidence>
<comment type="subcellular location">
    <subcellularLocation>
        <location evidence="1">Cell membrane</location>
        <topology evidence="1">Single-pass type I membrane protein</topology>
    </subcellularLocation>
</comment>
<feature type="transmembrane region" description="Helical" evidence="13">
    <location>
        <begin position="7"/>
        <end position="25"/>
    </location>
</feature>
<evidence type="ECO:0000313" key="16">
    <source>
        <dbReference type="Proteomes" id="UP001162480"/>
    </source>
</evidence>
<keyword evidence="7" id="KW-0130">Cell adhesion</keyword>
<dbReference type="Pfam" id="PF08266">
    <property type="entry name" value="Cadherin_2"/>
    <property type="match status" value="1"/>
</dbReference>
<evidence type="ECO:0000256" key="5">
    <source>
        <dbReference type="ARBA" id="ARBA00022737"/>
    </source>
</evidence>
<dbReference type="Proteomes" id="UP001162480">
    <property type="component" value="Chromosome 14"/>
</dbReference>
<feature type="compositionally biased region" description="Low complexity" evidence="12">
    <location>
        <begin position="916"/>
        <end position="952"/>
    </location>
</feature>
<accession>A0AA36BE48</accession>
<keyword evidence="5" id="KW-0677">Repeat</keyword>
<dbReference type="Pfam" id="PF00028">
    <property type="entry name" value="Cadherin"/>
    <property type="match status" value="5"/>
</dbReference>
<proteinExistence type="predicted"/>
<feature type="transmembrane region" description="Helical" evidence="13">
    <location>
        <begin position="738"/>
        <end position="762"/>
    </location>
</feature>
<dbReference type="PRINTS" id="PR00205">
    <property type="entry name" value="CADHERIN"/>
</dbReference>
<dbReference type="InterPro" id="IPR013164">
    <property type="entry name" value="Cadherin_N"/>
</dbReference>
<organism evidence="15 16">
    <name type="scientific">Octopus vulgaris</name>
    <name type="common">Common octopus</name>
    <dbReference type="NCBI Taxonomy" id="6645"/>
    <lineage>
        <taxon>Eukaryota</taxon>
        <taxon>Metazoa</taxon>
        <taxon>Spiralia</taxon>
        <taxon>Lophotrochozoa</taxon>
        <taxon>Mollusca</taxon>
        <taxon>Cephalopoda</taxon>
        <taxon>Coleoidea</taxon>
        <taxon>Octopodiformes</taxon>
        <taxon>Octopoda</taxon>
        <taxon>Incirrata</taxon>
        <taxon>Octopodidae</taxon>
        <taxon>Octopus</taxon>
    </lineage>
</organism>
<dbReference type="PROSITE" id="PS00232">
    <property type="entry name" value="CADHERIN_1"/>
    <property type="match status" value="2"/>
</dbReference>
<dbReference type="FunFam" id="2.60.40.60:FF:000002">
    <property type="entry name" value="Protocadherin alpha 2"/>
    <property type="match status" value="1"/>
</dbReference>
<dbReference type="EMBL" id="OX597827">
    <property type="protein sequence ID" value="CAI9732374.1"/>
    <property type="molecule type" value="Genomic_DNA"/>
</dbReference>